<dbReference type="EMBL" id="JBBXMP010000024">
    <property type="protein sequence ID" value="KAL0067669.1"/>
    <property type="molecule type" value="Genomic_DNA"/>
</dbReference>
<keyword evidence="3" id="KW-1185">Reference proteome</keyword>
<feature type="region of interest" description="Disordered" evidence="1">
    <location>
        <begin position="118"/>
        <end position="225"/>
    </location>
</feature>
<name>A0ABR3A2U9_9AGAR</name>
<feature type="compositionally biased region" description="Polar residues" evidence="1">
    <location>
        <begin position="38"/>
        <end position="48"/>
    </location>
</feature>
<protein>
    <submittedName>
        <fullName evidence="2">Uncharacterized protein</fullName>
    </submittedName>
</protein>
<feature type="region of interest" description="Disordered" evidence="1">
    <location>
        <begin position="267"/>
        <end position="296"/>
    </location>
</feature>
<feature type="compositionally biased region" description="Basic and acidic residues" evidence="1">
    <location>
        <begin position="118"/>
        <end position="127"/>
    </location>
</feature>
<gene>
    <name evidence="2" type="ORF">AAF712_005384</name>
</gene>
<accession>A0ABR3A2U9</accession>
<feature type="region of interest" description="Disordered" evidence="1">
    <location>
        <begin position="643"/>
        <end position="852"/>
    </location>
</feature>
<feature type="region of interest" description="Disordered" evidence="1">
    <location>
        <begin position="1"/>
        <end position="54"/>
    </location>
</feature>
<proteinExistence type="predicted"/>
<comment type="caution">
    <text evidence="2">The sequence shown here is derived from an EMBL/GenBank/DDBJ whole genome shotgun (WGS) entry which is preliminary data.</text>
</comment>
<reference evidence="2 3" key="1">
    <citation type="submission" date="2024-05" db="EMBL/GenBank/DDBJ databases">
        <title>A draft genome resource for the thread blight pathogen Marasmius tenuissimus strain MS-2.</title>
        <authorList>
            <person name="Yulfo-Soto G.E."/>
            <person name="Baruah I.K."/>
            <person name="Amoako-Attah I."/>
            <person name="Bukari Y."/>
            <person name="Meinhardt L.W."/>
            <person name="Bailey B.A."/>
            <person name="Cohen S.P."/>
        </authorList>
    </citation>
    <scope>NUCLEOTIDE SEQUENCE [LARGE SCALE GENOMIC DNA]</scope>
    <source>
        <strain evidence="2 3">MS-2</strain>
    </source>
</reference>
<feature type="compositionally biased region" description="Polar residues" evidence="1">
    <location>
        <begin position="712"/>
        <end position="728"/>
    </location>
</feature>
<feature type="compositionally biased region" description="Basic residues" evidence="1">
    <location>
        <begin position="206"/>
        <end position="216"/>
    </location>
</feature>
<feature type="compositionally biased region" description="Basic and acidic residues" evidence="1">
    <location>
        <begin position="744"/>
        <end position="756"/>
    </location>
</feature>
<feature type="compositionally biased region" description="Polar residues" evidence="1">
    <location>
        <begin position="276"/>
        <end position="295"/>
    </location>
</feature>
<evidence type="ECO:0000256" key="1">
    <source>
        <dbReference type="SAM" id="MobiDB-lite"/>
    </source>
</evidence>
<feature type="compositionally biased region" description="Basic residues" evidence="1">
    <location>
        <begin position="180"/>
        <end position="189"/>
    </location>
</feature>
<evidence type="ECO:0000313" key="3">
    <source>
        <dbReference type="Proteomes" id="UP001437256"/>
    </source>
</evidence>
<feature type="compositionally biased region" description="Polar residues" evidence="1">
    <location>
        <begin position="161"/>
        <end position="171"/>
    </location>
</feature>
<organism evidence="2 3">
    <name type="scientific">Marasmius tenuissimus</name>
    <dbReference type="NCBI Taxonomy" id="585030"/>
    <lineage>
        <taxon>Eukaryota</taxon>
        <taxon>Fungi</taxon>
        <taxon>Dikarya</taxon>
        <taxon>Basidiomycota</taxon>
        <taxon>Agaricomycotina</taxon>
        <taxon>Agaricomycetes</taxon>
        <taxon>Agaricomycetidae</taxon>
        <taxon>Agaricales</taxon>
        <taxon>Marasmiineae</taxon>
        <taxon>Marasmiaceae</taxon>
        <taxon>Marasmius</taxon>
    </lineage>
</organism>
<dbReference type="Proteomes" id="UP001437256">
    <property type="component" value="Unassembled WGS sequence"/>
</dbReference>
<feature type="compositionally biased region" description="Polar residues" evidence="1">
    <location>
        <begin position="128"/>
        <end position="147"/>
    </location>
</feature>
<sequence length="852" mass="93318">MTGNQEIPLLSASAQDTTKRSRIASDESNGSNDDRDTSMGSANVSLPLSDSIIPDTFDTSAEVTRDLLGTRSSEAEVSSSPTIMNLSNALSRITLRETNNSEECVGLKLDRNDLKSADRAVAGRDETSSATSLALEPTASSIPNSHQDVAPVRRSPGLNEPHTSTPDSHPQTILGMPSSRRSRNRRRRDSSRESDSITGLRPSRSCSRRRKKRQSRRSSVAISDVEDCKTAESTVGNGLGVAGIPIDGRGLSSSRWAPRASHYIPTPHAVLKDRSQSQNRISESVNTSGNTTNPGTDLGPVQLKLGFLPPSDLVSGNRAALDSSSDSGVKGVDLVKEQPSALHISTQFPIPPSDSHSDHTNRVPRLKIPPKIVVDTRPVIASTDSRQQDPASFISDDGNTHSVQTISHSVDRHNENRVLKGPATGPIEANTVPVGQLPTGTGRFSSNMGPHDIHNSTPRALQSTQRMDALIDYWQRVHEACGDLRHIGLIHRSDTGVTTPSILHPTGMGPISNHSMGVTGAPTFQSSAPRHRPTHYDEWMAPQSQYIDGMSESVHDGWFVPPQRRVVRMEMPPERLAAPIHQTHRQIRPVTSMPVLNQQHSVDPNRGNYHLHMRRVDLDPPSHGMFGSLPRQHLRLPIIRTSEEGFHSNPPPPHVMNIAPRHLPSYDSSMQPRSPQVPESDFNSRINESRTRARRPSVAMQSSSEEPLREQVSVSNVPPTVSLESRTQYVEPPSEVQTGDNPSDDSRLDGSRDTTRRPTQSKPFPPGNNRPPARTNSKDSEALSWRSTRNVSAPAILKSKRSMPTMKYVPPPARALSKTSQTDAASRGPSLPAQSSLRPSRFLEFYRPSRRH</sequence>
<evidence type="ECO:0000313" key="2">
    <source>
        <dbReference type="EMBL" id="KAL0067669.1"/>
    </source>
</evidence>